<feature type="transmembrane region" description="Helical" evidence="1">
    <location>
        <begin position="21"/>
        <end position="37"/>
    </location>
</feature>
<keyword evidence="1" id="KW-0472">Membrane</keyword>
<reference evidence="2 3" key="1">
    <citation type="submission" date="2017-05" db="EMBL/GenBank/DDBJ databases">
        <authorList>
            <person name="Varghese N."/>
            <person name="Submissions S."/>
        </authorList>
    </citation>
    <scope>NUCLEOTIDE SEQUENCE [LARGE SCALE GENOMIC DNA]</scope>
    <source>
        <strain evidence="2 3">DSM 26001</strain>
    </source>
</reference>
<protein>
    <recommendedName>
        <fullName evidence="4">Citrate transporter</fullName>
    </recommendedName>
</protein>
<sequence length="472" mass="50057">MSRADPATAARPAAAPGSWRGLLYLAAIVIFLLARLAHLPWLMPVASVLALVSIVVSLPACGPIARTLTLLFLAGGYLMLWRAGVGWPQYLLAHGEMLYLLALFAVLPLLSIPVQLGAYGASIQAVLRSRISGLFQLNCVVTVLAYLCGSFMSLAAVPIMLTSLAPVVDSFPLRDPQRFATVSTIYGYVLPILWTPVSGVVGVVLYSLHLEWTALLPMLMGLSVAGLLLNWGLFWLIELRGKPAAVPDAPLPDAGHASLGPALRHLSQMLVGIALMVTLIAVFDRLLKIGMLTVVTLLAIPFSLGWSLALGKGGAFMRAATTQMTSRLPRLADQFAIFLAAGFFVSAMHLSGVDHAVNQAFLALHHVLGTRLFLLAMPLMALAAAMAGVHPLVAIALLGQSLKPEVLGIDAELLALTLIGSSVLTYMLGPFSGTLGLVQSLTRVSGYRLALWNLPYALGYVGLLGLAILLLQ</sequence>
<feature type="transmembrane region" description="Helical" evidence="1">
    <location>
        <begin position="449"/>
        <end position="471"/>
    </location>
</feature>
<feature type="transmembrane region" description="Helical" evidence="1">
    <location>
        <begin position="372"/>
        <end position="399"/>
    </location>
</feature>
<evidence type="ECO:0000313" key="3">
    <source>
        <dbReference type="Proteomes" id="UP001158049"/>
    </source>
</evidence>
<dbReference type="RefSeq" id="WP_283443509.1">
    <property type="nucleotide sequence ID" value="NZ_FXUL01000014.1"/>
</dbReference>
<organism evidence="2 3">
    <name type="scientific">Noviherbaspirillum suwonense</name>
    <dbReference type="NCBI Taxonomy" id="1224511"/>
    <lineage>
        <taxon>Bacteria</taxon>
        <taxon>Pseudomonadati</taxon>
        <taxon>Pseudomonadota</taxon>
        <taxon>Betaproteobacteria</taxon>
        <taxon>Burkholderiales</taxon>
        <taxon>Oxalobacteraceae</taxon>
        <taxon>Noviherbaspirillum</taxon>
    </lineage>
</organism>
<feature type="transmembrane region" description="Helical" evidence="1">
    <location>
        <begin position="289"/>
        <end position="310"/>
    </location>
</feature>
<evidence type="ECO:0008006" key="4">
    <source>
        <dbReference type="Google" id="ProtNLM"/>
    </source>
</evidence>
<evidence type="ECO:0000256" key="1">
    <source>
        <dbReference type="SAM" id="Phobius"/>
    </source>
</evidence>
<proteinExistence type="predicted"/>
<feature type="transmembrane region" description="Helical" evidence="1">
    <location>
        <begin position="43"/>
        <end position="61"/>
    </location>
</feature>
<keyword evidence="1" id="KW-1133">Transmembrane helix</keyword>
<feature type="transmembrane region" description="Helical" evidence="1">
    <location>
        <begin position="411"/>
        <end position="429"/>
    </location>
</feature>
<feature type="transmembrane region" description="Helical" evidence="1">
    <location>
        <begin position="214"/>
        <end position="237"/>
    </location>
</feature>
<gene>
    <name evidence="2" type="ORF">SAMN06295970_11433</name>
</gene>
<dbReference type="EMBL" id="FXUL01000014">
    <property type="protein sequence ID" value="SMP68638.1"/>
    <property type="molecule type" value="Genomic_DNA"/>
</dbReference>
<name>A0ABY1QFX2_9BURK</name>
<keyword evidence="1" id="KW-0812">Transmembrane</keyword>
<accession>A0ABY1QFX2</accession>
<comment type="caution">
    <text evidence="2">The sequence shown here is derived from an EMBL/GenBank/DDBJ whole genome shotgun (WGS) entry which is preliminary data.</text>
</comment>
<feature type="transmembrane region" description="Helical" evidence="1">
    <location>
        <begin position="97"/>
        <end position="119"/>
    </location>
</feature>
<evidence type="ECO:0000313" key="2">
    <source>
        <dbReference type="EMBL" id="SMP68638.1"/>
    </source>
</evidence>
<feature type="transmembrane region" description="Helical" evidence="1">
    <location>
        <begin position="266"/>
        <end position="283"/>
    </location>
</feature>
<feature type="transmembrane region" description="Helical" evidence="1">
    <location>
        <begin position="68"/>
        <end position="85"/>
    </location>
</feature>
<feature type="transmembrane region" description="Helical" evidence="1">
    <location>
        <begin position="331"/>
        <end position="352"/>
    </location>
</feature>
<dbReference type="Proteomes" id="UP001158049">
    <property type="component" value="Unassembled WGS sequence"/>
</dbReference>
<keyword evidence="3" id="KW-1185">Reference proteome</keyword>
<feature type="transmembrane region" description="Helical" evidence="1">
    <location>
        <begin position="153"/>
        <end position="173"/>
    </location>
</feature>
<feature type="transmembrane region" description="Helical" evidence="1">
    <location>
        <begin position="185"/>
        <end position="208"/>
    </location>
</feature>